<keyword evidence="5" id="KW-1185">Reference proteome</keyword>
<keyword evidence="2" id="KW-0472">Membrane</keyword>
<evidence type="ECO:0000256" key="1">
    <source>
        <dbReference type="SAM" id="Coils"/>
    </source>
</evidence>
<keyword evidence="2" id="KW-1133">Transmembrane helix</keyword>
<evidence type="ECO:0000313" key="4">
    <source>
        <dbReference type="EMBL" id="MBG6092438.1"/>
    </source>
</evidence>
<dbReference type="RefSeq" id="WP_197014625.1">
    <property type="nucleotide sequence ID" value="NZ_BAABES010000012.1"/>
</dbReference>
<gene>
    <name evidence="4" type="ORF">IW256_006551</name>
</gene>
<feature type="signal peptide" evidence="3">
    <location>
        <begin position="1"/>
        <end position="16"/>
    </location>
</feature>
<proteinExistence type="predicted"/>
<feature type="chain" id="PRO_5039373842" evidence="3">
    <location>
        <begin position="17"/>
        <end position="119"/>
    </location>
</feature>
<dbReference type="AlphaFoldDB" id="A0A931DTL2"/>
<keyword evidence="1" id="KW-0175">Coiled coil</keyword>
<dbReference type="Proteomes" id="UP000614047">
    <property type="component" value="Unassembled WGS sequence"/>
</dbReference>
<organism evidence="4 5">
    <name type="scientific">Actinomadura viridis</name>
    <dbReference type="NCBI Taxonomy" id="58110"/>
    <lineage>
        <taxon>Bacteria</taxon>
        <taxon>Bacillati</taxon>
        <taxon>Actinomycetota</taxon>
        <taxon>Actinomycetes</taxon>
        <taxon>Streptosporangiales</taxon>
        <taxon>Thermomonosporaceae</taxon>
        <taxon>Actinomadura</taxon>
    </lineage>
</organism>
<name>A0A931DTL2_9ACTN</name>
<reference evidence="4" key="1">
    <citation type="submission" date="2020-11" db="EMBL/GenBank/DDBJ databases">
        <title>Sequencing the genomes of 1000 actinobacteria strains.</title>
        <authorList>
            <person name="Klenk H.-P."/>
        </authorList>
    </citation>
    <scope>NUCLEOTIDE SEQUENCE</scope>
    <source>
        <strain evidence="4">DSM 43175</strain>
    </source>
</reference>
<evidence type="ECO:0000313" key="5">
    <source>
        <dbReference type="Proteomes" id="UP000614047"/>
    </source>
</evidence>
<sequence length="119" mass="12833">MIFLGLLLAGAAIAFAAAVVMENSGAAQLNAFGETVPGVTHEWQVFAAGAVVAIVFMTGIALASFGFRRAMGLRRELRDLRYEHEESMQTLEMEKRHLQRELAQARRNAPGALQSSASG</sequence>
<dbReference type="EMBL" id="JADOUA010000001">
    <property type="protein sequence ID" value="MBG6092438.1"/>
    <property type="molecule type" value="Genomic_DNA"/>
</dbReference>
<accession>A0A931DTL2</accession>
<protein>
    <submittedName>
        <fullName evidence="4">Uncharacterized protein HemX</fullName>
    </submittedName>
</protein>
<comment type="caution">
    <text evidence="4">The sequence shown here is derived from an EMBL/GenBank/DDBJ whole genome shotgun (WGS) entry which is preliminary data.</text>
</comment>
<keyword evidence="3" id="KW-0732">Signal</keyword>
<feature type="coiled-coil region" evidence="1">
    <location>
        <begin position="74"/>
        <end position="108"/>
    </location>
</feature>
<evidence type="ECO:0000256" key="2">
    <source>
        <dbReference type="SAM" id="Phobius"/>
    </source>
</evidence>
<feature type="transmembrane region" description="Helical" evidence="2">
    <location>
        <begin position="43"/>
        <end position="67"/>
    </location>
</feature>
<evidence type="ECO:0000256" key="3">
    <source>
        <dbReference type="SAM" id="SignalP"/>
    </source>
</evidence>
<keyword evidence="2" id="KW-0812">Transmembrane</keyword>